<name>A0ACB7GC35_MANES</name>
<accession>A0ACB7GC35</accession>
<evidence type="ECO:0000313" key="1">
    <source>
        <dbReference type="EMBL" id="KAG8637782.1"/>
    </source>
</evidence>
<proteinExistence type="predicted"/>
<gene>
    <name evidence="1" type="ORF">MANES_15G165000v8</name>
</gene>
<keyword evidence="2" id="KW-1185">Reference proteome</keyword>
<evidence type="ECO:0000313" key="2">
    <source>
        <dbReference type="Proteomes" id="UP000091857"/>
    </source>
</evidence>
<dbReference type="EMBL" id="CM004401">
    <property type="protein sequence ID" value="KAG8637782.1"/>
    <property type="molecule type" value="Genomic_DNA"/>
</dbReference>
<dbReference type="Proteomes" id="UP000091857">
    <property type="component" value="Chromosome 15"/>
</dbReference>
<sequence>MSMERHFFTVREKVDKEKREVPAVQLNVIRLLADLTVVVNKSEVVDMILPLFIESLEEGDASTPGLLRLRLLDAVSRIASLGFEKSYRETVVLMTRSYLSKLSSVGSAESKTLAPEANTERVETLPAGFLLIANGLKIMKLRSDYRHRLLSLCSDVGLAAEAVSGRSGADFLGPLLPAVAEICSDFDPTTDVEPSLLKLFRNLWFYLALFGLAPPIQKIQSPAKPVSTTLNSVGSMGSVALQAVGGPYMWNALWASAVQRIAQGTPPLVVSSVKWLEDELELNALHNPGSRRGSGNEKAAVTQRAALSAALGGRVDIAAMSTISGVKATYLLAVAFLEIIRFSSNGGILNGGTGLTASRSAFSCAFEYLKTPNLMPAVFQCLTAIVHRAFEAAVQWLEDRISETGKEAEIRESTLFAHTCFLIKSMSQREEHIRDITVNLLTQLRDKFPQVLWSSSCFDSLLFSVQNDSSPAVVNDPAWILTVRSLYQRILREWICISLSYAPCTSQGLLQEKLCKANTWQRAQPTADVVSLLTEIRIGTGKNDWTGIRTANIPSVMAAAAAASGANLKLTEAFNLEVLSTGIVSATVKCNHAGEIAGMRRLYSSIGGFQPGNGNTPAGFSSGLQRLISGAFTQPPQAEDVSFNEILLNKFVHLLQQFVSTAEKGGEVDKSQFRDTCSQATALLLSNLVSDSRSNLDGFSQLLRLLCWCPAYISTSDAMETGVFIWTWLVSAAPQLGSLVLAELVDAWLWTIDTKRGLFAFEVKYSGPAAKLRPQLAPGEPELLPGTEPVEQIMAHRLWLGFFIDRFEVVHHNSVEQLLLLGRLLQGTMKVPWNFSRHPAATGTFFTCMLLGLKFCSCQSQGNLQGFKSGLQLLEDRIYRTCLGWFASEPEWYDMNNVNFAQSEAQSVSLFVHYLSNERKDAQSDAKGRGQENGSSVADMNDLHHPIWGQMDNYVVGREKRKQLLLMLCQHEADRLEVWAQPTNTKETTSRPKISSEKWIEHARTAFSVDPRIALSLASRFPANASLKAEVSHLVQSHILEIRCIPEALPYFVTPKAVDENSVLLQQLPHWAACSITQALEFLTPAYKGHPRVMAYVLRVLESYPPERVTFFMPQLVQSLRYDEERLVEGYLLRAAQRSDIFAHILIWHIQGETCVPEAGKDAIPGVNNSFQEILPVVRQHIIDGFNPKALDIFEREFSFFDKVTSISGALYPLPKEERRAGIRKELEKIEMEGEDLYLPTDPTKLVRGIQVDSGIPLQSAAKVPIMVTFNVIDRDGDPNEIKPQACIFKVGDDCRQDVLALQVIALLRDVFEAVGLNLYLYPYGVLPTGPERGIIEVVPNSRSRSQMGETTDGGLYEIFQQDFGNVGSPNFEAARENFIISSAGYAVASLLLQPKDRHNGNLLFDSVGRLVHIDFGFIFEISPGGNMRFESAHFKLSHEMTQLLDPSGVMKSETWYQFVSLCVKGYLAARRYMDGIINTVMLMLDSGLPCFSRGDPIGNLRKRFHPEMSEREAANFMIRVCTDAYNKWTTAGYDLIQYLQQGIEK</sequence>
<protein>
    <submittedName>
        <fullName evidence="1">Uncharacterized protein</fullName>
    </submittedName>
</protein>
<organism evidence="1 2">
    <name type="scientific">Manihot esculenta</name>
    <name type="common">Cassava</name>
    <name type="synonym">Jatropha manihot</name>
    <dbReference type="NCBI Taxonomy" id="3983"/>
    <lineage>
        <taxon>Eukaryota</taxon>
        <taxon>Viridiplantae</taxon>
        <taxon>Streptophyta</taxon>
        <taxon>Embryophyta</taxon>
        <taxon>Tracheophyta</taxon>
        <taxon>Spermatophyta</taxon>
        <taxon>Magnoliopsida</taxon>
        <taxon>eudicotyledons</taxon>
        <taxon>Gunneridae</taxon>
        <taxon>Pentapetalae</taxon>
        <taxon>rosids</taxon>
        <taxon>fabids</taxon>
        <taxon>Malpighiales</taxon>
        <taxon>Euphorbiaceae</taxon>
        <taxon>Crotonoideae</taxon>
        <taxon>Manihoteae</taxon>
        <taxon>Manihot</taxon>
    </lineage>
</organism>
<comment type="caution">
    <text evidence="1">The sequence shown here is derived from an EMBL/GenBank/DDBJ whole genome shotgun (WGS) entry which is preliminary data.</text>
</comment>
<reference evidence="2" key="1">
    <citation type="journal article" date="2016" name="Nat. Biotechnol.">
        <title>Sequencing wild and cultivated cassava and related species reveals extensive interspecific hybridization and genetic diversity.</title>
        <authorList>
            <person name="Bredeson J.V."/>
            <person name="Lyons J.B."/>
            <person name="Prochnik S.E."/>
            <person name="Wu G.A."/>
            <person name="Ha C.M."/>
            <person name="Edsinger-Gonzales E."/>
            <person name="Grimwood J."/>
            <person name="Schmutz J."/>
            <person name="Rabbi I.Y."/>
            <person name="Egesi C."/>
            <person name="Nauluvula P."/>
            <person name="Lebot V."/>
            <person name="Ndunguru J."/>
            <person name="Mkamilo G."/>
            <person name="Bart R.S."/>
            <person name="Setter T.L."/>
            <person name="Gleadow R.M."/>
            <person name="Kulakow P."/>
            <person name="Ferguson M.E."/>
            <person name="Rounsley S."/>
            <person name="Rokhsar D.S."/>
        </authorList>
    </citation>
    <scope>NUCLEOTIDE SEQUENCE [LARGE SCALE GENOMIC DNA]</scope>
    <source>
        <strain evidence="2">cv. AM560-2</strain>
    </source>
</reference>